<dbReference type="PROSITE" id="PS50082">
    <property type="entry name" value="WD_REPEATS_2"/>
    <property type="match status" value="1"/>
</dbReference>
<dbReference type="SUPFAM" id="SSF50998">
    <property type="entry name" value="Quinoprotein alcohol dehydrogenase-like"/>
    <property type="match status" value="1"/>
</dbReference>
<sequence>MDAFFVPIHEYDHPYSLRLWCTSTFEGSSYLMTFDGVKIRLFNFLTRRLIKEVDFLKHEALSYLIPVYHHNFPSKAIFIMVRDRRNLMAWDDLLAQVPPLAFDTSLVVLAMAWSTERNTLYVSGNFGWIRALEMQVQTSISGTNAQWIPKWTKHDSGQWMTMLTIDDNRGMLFGASGIDVYIWNLDDGQLLMKFSTLHSMQISSIRYSPDHLLFFTSSADGSIKSWRINEKAATNVHTLKQTPLGPFLMDIDSKSILCISHERVLRRYNMLTGSLLGQLDLDSSVPLENKNLDNPLKLNLAFIGKRNEYLFQSESGKIRSYEVHYAPRELAICCEDVSDIGSLQDGRLVALCKNNIIHVIYTDAQEGQTIDLDRLPIANMPNSKVVPAPANQMIIKGNQIFFGFETGEMKLLDIDNNELYEMREPDIGNCILSVCPSQNMLCKRHPYCSKTSEVKSLLFSSAANGGFTIHCPKCYHFIASWKFTQHPVIQMQQIEDRN</sequence>
<dbReference type="VEuPathDB" id="TrichDB:TRFO_37482"/>
<dbReference type="PROSITE" id="PS50294">
    <property type="entry name" value="WD_REPEATS_REGION"/>
    <property type="match status" value="1"/>
</dbReference>
<name>A0A1J4JGP0_9EUKA</name>
<protein>
    <submittedName>
        <fullName evidence="2">Uncharacterized protein</fullName>
    </submittedName>
</protein>
<dbReference type="InterPro" id="IPR011047">
    <property type="entry name" value="Quinoprotein_ADH-like_sf"/>
</dbReference>
<reference evidence="2" key="1">
    <citation type="submission" date="2016-10" db="EMBL/GenBank/DDBJ databases">
        <authorList>
            <person name="Benchimol M."/>
            <person name="Almeida L.G."/>
            <person name="Vasconcelos A.T."/>
            <person name="Perreira-Neves A."/>
            <person name="Rosa I.A."/>
            <person name="Tasca T."/>
            <person name="Bogo M.R."/>
            <person name="de Souza W."/>
        </authorList>
    </citation>
    <scope>NUCLEOTIDE SEQUENCE [LARGE SCALE GENOMIC DNA]</scope>
    <source>
        <strain evidence="2">K</strain>
    </source>
</reference>
<dbReference type="Proteomes" id="UP000179807">
    <property type="component" value="Unassembled WGS sequence"/>
</dbReference>
<evidence type="ECO:0000313" key="3">
    <source>
        <dbReference type="Proteomes" id="UP000179807"/>
    </source>
</evidence>
<dbReference type="Gene3D" id="2.130.10.10">
    <property type="entry name" value="YVTN repeat-like/Quinoprotein amine dehydrogenase"/>
    <property type="match status" value="1"/>
</dbReference>
<evidence type="ECO:0000313" key="2">
    <source>
        <dbReference type="EMBL" id="OHS96404.1"/>
    </source>
</evidence>
<organism evidence="2 3">
    <name type="scientific">Tritrichomonas foetus</name>
    <dbReference type="NCBI Taxonomy" id="1144522"/>
    <lineage>
        <taxon>Eukaryota</taxon>
        <taxon>Metamonada</taxon>
        <taxon>Parabasalia</taxon>
        <taxon>Tritrichomonadida</taxon>
        <taxon>Tritrichomonadidae</taxon>
        <taxon>Tritrichomonas</taxon>
    </lineage>
</organism>
<proteinExistence type="predicted"/>
<dbReference type="OrthoDB" id="10631921at2759"/>
<gene>
    <name evidence="2" type="ORF">TRFO_37482</name>
</gene>
<dbReference type="GeneID" id="94846150"/>
<dbReference type="InterPro" id="IPR001680">
    <property type="entry name" value="WD40_rpt"/>
</dbReference>
<feature type="repeat" description="WD" evidence="1">
    <location>
        <begin position="195"/>
        <end position="236"/>
    </location>
</feature>
<dbReference type="AlphaFoldDB" id="A0A1J4JGP0"/>
<accession>A0A1J4JGP0</accession>
<comment type="caution">
    <text evidence="2">The sequence shown here is derived from an EMBL/GenBank/DDBJ whole genome shotgun (WGS) entry which is preliminary data.</text>
</comment>
<keyword evidence="3" id="KW-1185">Reference proteome</keyword>
<dbReference type="RefSeq" id="XP_068349541.1">
    <property type="nucleotide sequence ID" value="XM_068511446.1"/>
</dbReference>
<dbReference type="EMBL" id="MLAK01001180">
    <property type="protein sequence ID" value="OHS96404.1"/>
    <property type="molecule type" value="Genomic_DNA"/>
</dbReference>
<dbReference type="SMART" id="SM00320">
    <property type="entry name" value="WD40"/>
    <property type="match status" value="1"/>
</dbReference>
<dbReference type="InterPro" id="IPR015943">
    <property type="entry name" value="WD40/YVTN_repeat-like_dom_sf"/>
</dbReference>
<evidence type="ECO:0000256" key="1">
    <source>
        <dbReference type="PROSITE-ProRule" id="PRU00221"/>
    </source>
</evidence>
<keyword evidence="1" id="KW-0853">WD repeat</keyword>